<protein>
    <submittedName>
        <fullName evidence="2">Uncharacterized protein</fullName>
    </submittedName>
</protein>
<proteinExistence type="predicted"/>
<dbReference type="Proteomes" id="UP001642360">
    <property type="component" value="Unassembled WGS sequence"/>
</dbReference>
<organism evidence="2 3">
    <name type="scientific">Ilex paraguariensis</name>
    <name type="common">yerba mate</name>
    <dbReference type="NCBI Taxonomy" id="185542"/>
    <lineage>
        <taxon>Eukaryota</taxon>
        <taxon>Viridiplantae</taxon>
        <taxon>Streptophyta</taxon>
        <taxon>Embryophyta</taxon>
        <taxon>Tracheophyta</taxon>
        <taxon>Spermatophyta</taxon>
        <taxon>Magnoliopsida</taxon>
        <taxon>eudicotyledons</taxon>
        <taxon>Gunneridae</taxon>
        <taxon>Pentapetalae</taxon>
        <taxon>asterids</taxon>
        <taxon>campanulids</taxon>
        <taxon>Aquifoliales</taxon>
        <taxon>Aquifoliaceae</taxon>
        <taxon>Ilex</taxon>
    </lineage>
</organism>
<comment type="caution">
    <text evidence="2">The sequence shown here is derived from an EMBL/GenBank/DDBJ whole genome shotgun (WGS) entry which is preliminary data.</text>
</comment>
<keyword evidence="1" id="KW-1133">Transmembrane helix</keyword>
<accession>A0ABC8TB25</accession>
<dbReference type="PANTHER" id="PTHR33133">
    <property type="entry name" value="OS08G0107100 PROTEIN-RELATED"/>
    <property type="match status" value="1"/>
</dbReference>
<evidence type="ECO:0000256" key="1">
    <source>
        <dbReference type="SAM" id="Phobius"/>
    </source>
</evidence>
<keyword evidence="3" id="KW-1185">Reference proteome</keyword>
<keyword evidence="1" id="KW-0812">Transmembrane</keyword>
<evidence type="ECO:0000313" key="3">
    <source>
        <dbReference type="Proteomes" id="UP001642360"/>
    </source>
</evidence>
<dbReference type="EMBL" id="CAUOFW020004637">
    <property type="protein sequence ID" value="CAK9166627.1"/>
    <property type="molecule type" value="Genomic_DNA"/>
</dbReference>
<reference evidence="2 3" key="1">
    <citation type="submission" date="2024-02" db="EMBL/GenBank/DDBJ databases">
        <authorList>
            <person name="Vignale AGUSTIN F."/>
            <person name="Sosa J E."/>
            <person name="Modenutti C."/>
        </authorList>
    </citation>
    <scope>NUCLEOTIDE SEQUENCE [LARGE SCALE GENOMIC DNA]</scope>
</reference>
<feature type="transmembrane region" description="Helical" evidence="1">
    <location>
        <begin position="84"/>
        <end position="101"/>
    </location>
</feature>
<keyword evidence="1" id="KW-0472">Membrane</keyword>
<sequence>MAVTSLALAVSITEEQFGFDAIRVGWSLMEGRRLSGWALSGLFVLVSNLISWKVVRKMDSWDLSKGVSTALVRWLWDNVGWECLYGLVVLWSYVITTVFYWECRRRKAIKDETDSAV</sequence>
<feature type="transmembrane region" description="Helical" evidence="1">
    <location>
        <begin position="36"/>
        <end position="55"/>
    </location>
</feature>
<name>A0ABC8TB25_9AQUA</name>
<dbReference type="PANTHER" id="PTHR33133:SF21">
    <property type="entry name" value="TRANSMEMBRANE PROTEIN"/>
    <property type="match status" value="1"/>
</dbReference>
<evidence type="ECO:0000313" key="2">
    <source>
        <dbReference type="EMBL" id="CAK9166627.1"/>
    </source>
</evidence>
<gene>
    <name evidence="2" type="ORF">ILEXP_LOCUS35855</name>
</gene>
<dbReference type="AlphaFoldDB" id="A0ABC8TB25"/>